<dbReference type="AlphaFoldDB" id="A0A1N6LW86"/>
<dbReference type="GeneID" id="24423104"/>
<protein>
    <submittedName>
        <fullName evidence="2">Transcriptional repressor TCF25</fullName>
    </submittedName>
</protein>
<sequence length="581" mass="66532">MSLRQAKKLLSQQRSLLDDQRDSLIPEFSRKKFSFVDYHISSDDSLSQPSSDNDKYSSSGSSESRRNVIVANAKDTNPKHITGELSSPSDPESEILDTLEIEDIPKKTAAKTAIFTLQRGDLNFKSEIDNRAGKPFNTCTRNRRGNFLSKMCWLIQEPVTAAHSKLAHSNMKMINYPDKSRTHSKAVLFKLEPSDDYLNVLSMFKRAVNSHDVNMIADLLKQSPLHIYGLLKFVDIYNLQNDKEEAFRTLKLALQMLQLSFHKDFSPFNLDQDDHPMVMMDSGLYNNRVLIVALLMLMIYCEKQTCYKTALALGKLLLAIDIRNDKSHILLHIDHYFITLRDVFQFLNFSHQFNKHRHKVLTGKSIDSLPLQFMLPNFALALALILHSGTQFKANLEDLHQFLCLDDIKQGIPYSFYKHSQLDQELDNISRYGKDASNLYLLRALILFPSFIITLVDTLKTKSIGDKKLVSRLKAAGELVTFPIDILEHIHLLEMHCMCTSAKNSEIWSTNAILTWLVDACEWLSTIYQEDSLIEEYQMLWALNYNEEIVQAICLGDMYSFSGISTAEFTHPHILPSELSD</sequence>
<dbReference type="KEGG" id="bmic:BMR1_01G00115"/>
<dbReference type="VEuPathDB" id="PiroplasmaDB:BMR1_01G00115"/>
<dbReference type="GO" id="GO:1990112">
    <property type="term" value="C:RQC complex"/>
    <property type="evidence" value="ECO:0007669"/>
    <property type="project" value="TreeGrafter"/>
</dbReference>
<feature type="region of interest" description="Disordered" evidence="1">
    <location>
        <begin position="41"/>
        <end position="93"/>
    </location>
</feature>
<dbReference type="EMBL" id="FO082871">
    <property type="protein sequence ID" value="SIO73128.1"/>
    <property type="molecule type" value="Genomic_DNA"/>
</dbReference>
<dbReference type="InterPro" id="IPR006994">
    <property type="entry name" value="TCF25/Rqc1"/>
</dbReference>
<evidence type="ECO:0000313" key="2">
    <source>
        <dbReference type="EMBL" id="SIO73128.1"/>
    </source>
</evidence>
<dbReference type="PANTHER" id="PTHR22684:SF0">
    <property type="entry name" value="RIBOSOME QUALITY CONTROL COMPLEX SUBUNIT TCF25"/>
    <property type="match status" value="1"/>
</dbReference>
<name>A0A1N6LW86_BABMR</name>
<dbReference type="OrthoDB" id="205993at2759"/>
<reference evidence="2 3" key="1">
    <citation type="journal article" date="2012" name="Nucleic Acids Res.">
        <title>Sequencing of the smallest Apicomplexan genome from the human pathogen Babesia microti.</title>
        <authorList>
            <person name="Cornillot E."/>
            <person name="Hadj-Kaddour K."/>
            <person name="Dassouli A."/>
            <person name="Noel B."/>
            <person name="Ranwez V."/>
            <person name="Vacherie B."/>
            <person name="Augagneur Y."/>
            <person name="Bres V."/>
            <person name="Duclos A."/>
            <person name="Randazzo S."/>
            <person name="Carcy B."/>
            <person name="Debierre-Grockiego F."/>
            <person name="Delbecq S."/>
            <person name="Moubri-Menage K."/>
            <person name="Shams-Eldin H."/>
            <person name="Usmani-Brown S."/>
            <person name="Bringaud F."/>
            <person name="Wincker P."/>
            <person name="Vivares C.P."/>
            <person name="Schwarz R.T."/>
            <person name="Schetters T.P."/>
            <person name="Krause P.J."/>
            <person name="Gorenflot A."/>
            <person name="Berry V."/>
            <person name="Barbe V."/>
            <person name="Ben Mamoun C."/>
        </authorList>
    </citation>
    <scope>NUCLEOTIDE SEQUENCE [LARGE SCALE GENOMIC DNA]</scope>
    <source>
        <strain evidence="2 3">RI</strain>
    </source>
</reference>
<dbReference type="PANTHER" id="PTHR22684">
    <property type="entry name" value="NULP1-RELATED"/>
    <property type="match status" value="1"/>
</dbReference>
<evidence type="ECO:0000256" key="1">
    <source>
        <dbReference type="SAM" id="MobiDB-lite"/>
    </source>
</evidence>
<proteinExistence type="predicted"/>
<keyword evidence="3" id="KW-1185">Reference proteome</keyword>
<dbReference type="Proteomes" id="UP000002899">
    <property type="component" value="Chromosome I"/>
</dbReference>
<organism evidence="2 3">
    <name type="scientific">Babesia microti (strain RI)</name>
    <dbReference type="NCBI Taxonomy" id="1133968"/>
    <lineage>
        <taxon>Eukaryota</taxon>
        <taxon>Sar</taxon>
        <taxon>Alveolata</taxon>
        <taxon>Apicomplexa</taxon>
        <taxon>Aconoidasida</taxon>
        <taxon>Piroplasmida</taxon>
        <taxon>Babesiidae</taxon>
        <taxon>Babesia</taxon>
    </lineage>
</organism>
<dbReference type="Pfam" id="PF04910">
    <property type="entry name" value="Tcf25"/>
    <property type="match status" value="1"/>
</dbReference>
<gene>
    <name evidence="2" type="ORF">BMR1_01G00115</name>
</gene>
<dbReference type="RefSeq" id="XP_021337240.1">
    <property type="nucleotide sequence ID" value="XM_021482094.1"/>
</dbReference>
<reference evidence="2 3" key="2">
    <citation type="journal article" date="2013" name="PLoS ONE">
        <title>Whole genome mapping and re-organization of the nuclear and mitochondrial genomes of Babesia microti isolates.</title>
        <authorList>
            <person name="Cornillot E."/>
            <person name="Dassouli A."/>
            <person name="Garg A."/>
            <person name="Pachikara N."/>
            <person name="Randazzo S."/>
            <person name="Depoix D."/>
            <person name="Carcy B."/>
            <person name="Delbecq S."/>
            <person name="Frutos R."/>
            <person name="Silva J.C."/>
            <person name="Sutton R."/>
            <person name="Krause P.J."/>
            <person name="Mamoun C.B."/>
        </authorList>
    </citation>
    <scope>NUCLEOTIDE SEQUENCE [LARGE SCALE GENOMIC DNA]</scope>
    <source>
        <strain evidence="2 3">RI</strain>
    </source>
</reference>
<reference evidence="2 3" key="3">
    <citation type="journal article" date="2016" name="Sci. Rep.">
        <title>Genome-wide diversity and gene expression profiling of Babesia microti isolates identify polymorphic genes that mediate host-pathogen interactions.</title>
        <authorList>
            <person name="Silva J.C."/>
            <person name="Cornillot E."/>
            <person name="McCracken C."/>
            <person name="Usmani-Brown S."/>
            <person name="Dwivedi A."/>
            <person name="Ifeonu O.O."/>
            <person name="Crabtree J."/>
            <person name="Gotia H.T."/>
            <person name="Virji A.Z."/>
            <person name="Reynes C."/>
            <person name="Colinge J."/>
            <person name="Kumar V."/>
            <person name="Lawres L."/>
            <person name="Pazzi J.E."/>
            <person name="Pablo J.V."/>
            <person name="Hung C."/>
            <person name="Brancato J."/>
            <person name="Kumari P."/>
            <person name="Orvis J."/>
            <person name="Tretina K."/>
            <person name="Chibucos M."/>
            <person name="Ott S."/>
            <person name="Sadzewicz L."/>
            <person name="Sengamalay N."/>
            <person name="Shetty A.C."/>
            <person name="Su Q."/>
            <person name="Tallon L."/>
            <person name="Fraser C.M."/>
            <person name="Frutos R."/>
            <person name="Molina D.M."/>
            <person name="Krause P.J."/>
            <person name="Ben Mamoun C."/>
        </authorList>
    </citation>
    <scope>NUCLEOTIDE SEQUENCE [LARGE SCALE GENOMIC DNA]</scope>
    <source>
        <strain evidence="2 3">RI</strain>
    </source>
</reference>
<accession>A0A1N6LW86</accession>
<evidence type="ECO:0000313" key="3">
    <source>
        <dbReference type="Proteomes" id="UP000002899"/>
    </source>
</evidence>
<feature type="compositionally biased region" description="Low complexity" evidence="1">
    <location>
        <begin position="43"/>
        <end position="62"/>
    </location>
</feature>